<organism evidence="1 2">
    <name type="scientific">Mycoplana rhizolycopersici</name>
    <dbReference type="NCBI Taxonomy" id="2746702"/>
    <lineage>
        <taxon>Bacteria</taxon>
        <taxon>Pseudomonadati</taxon>
        <taxon>Pseudomonadota</taxon>
        <taxon>Alphaproteobacteria</taxon>
        <taxon>Hyphomicrobiales</taxon>
        <taxon>Rhizobiaceae</taxon>
        <taxon>Mycoplana</taxon>
    </lineage>
</organism>
<sequence>MIETSARRHQFAPKLGHIRLHNREEENLQQLIEVSAAVVGGRVPLGLITVRQALNLPEIADFRFRRTSGEDGKTTVITRQDLQKLAQQ</sequence>
<proteinExistence type="predicted"/>
<comment type="caution">
    <text evidence="1">The sequence shown here is derived from an EMBL/GenBank/DDBJ whole genome shotgun (WGS) entry which is preliminary data.</text>
</comment>
<accession>A0ABX2QIG3</accession>
<dbReference type="Proteomes" id="UP000659172">
    <property type="component" value="Unassembled WGS sequence"/>
</dbReference>
<reference evidence="1 2" key="1">
    <citation type="submission" date="2020-06" db="EMBL/GenBank/DDBJ databases">
        <title>Rhizobium sp.nov. isolated from the tomato plant.</title>
        <authorList>
            <person name="Thin K.K."/>
            <person name="Zhang X."/>
            <person name="He S."/>
        </authorList>
    </citation>
    <scope>NUCLEOTIDE SEQUENCE [LARGE SCALE GENOMIC DNA]</scope>
    <source>
        <strain evidence="1 2">DBTS2</strain>
    </source>
</reference>
<name>A0ABX2QIG3_9HYPH</name>
<gene>
    <name evidence="1" type="ORF">HV823_20155</name>
</gene>
<dbReference type="EMBL" id="JABXYK010000014">
    <property type="protein sequence ID" value="NVP57576.1"/>
    <property type="molecule type" value="Genomic_DNA"/>
</dbReference>
<protein>
    <submittedName>
        <fullName evidence="1">Uncharacterized protein</fullName>
    </submittedName>
</protein>
<evidence type="ECO:0000313" key="2">
    <source>
        <dbReference type="Proteomes" id="UP000659172"/>
    </source>
</evidence>
<evidence type="ECO:0000313" key="1">
    <source>
        <dbReference type="EMBL" id="NVP57576.1"/>
    </source>
</evidence>
<dbReference type="RefSeq" id="WP_176951542.1">
    <property type="nucleotide sequence ID" value="NZ_JABXYK010000014.1"/>
</dbReference>
<keyword evidence="2" id="KW-1185">Reference proteome</keyword>